<evidence type="ECO:0000256" key="2">
    <source>
        <dbReference type="ARBA" id="ARBA00004370"/>
    </source>
</evidence>
<dbReference type="PANTHER" id="PTHR21266:SF32">
    <property type="entry name" value="CHOLESTEROL 7-DESATURASE NVD"/>
    <property type="match status" value="1"/>
</dbReference>
<keyword evidence="6" id="KW-0001">2Fe-2S</keyword>
<comment type="subcellular location">
    <subcellularLocation>
        <location evidence="2">Membrane</location>
    </subcellularLocation>
    <subcellularLocation>
        <location evidence="1">Plastid</location>
        <location evidence="1">Chloroplast</location>
    </subcellularLocation>
</comment>
<evidence type="ECO:0000256" key="5">
    <source>
        <dbReference type="ARBA" id="ARBA00022692"/>
    </source>
</evidence>
<evidence type="ECO:0000256" key="6">
    <source>
        <dbReference type="ARBA" id="ARBA00022714"/>
    </source>
</evidence>
<keyword evidence="12" id="KW-0411">Iron-sulfur</keyword>
<dbReference type="GO" id="GO:0051537">
    <property type="term" value="F:2 iron, 2 sulfur cluster binding"/>
    <property type="evidence" value="ECO:0007669"/>
    <property type="project" value="UniProtKB-KW"/>
</dbReference>
<name>A0A9W6C3N4_9CHLO</name>
<feature type="compositionally biased region" description="Gly residues" evidence="14">
    <location>
        <begin position="440"/>
        <end position="453"/>
    </location>
</feature>
<dbReference type="Gene3D" id="2.102.10.10">
    <property type="entry name" value="Rieske [2Fe-2S] iron-sulphur domain"/>
    <property type="match status" value="1"/>
</dbReference>
<dbReference type="Proteomes" id="UP001165080">
    <property type="component" value="Unassembled WGS sequence"/>
</dbReference>
<reference evidence="17 18" key="1">
    <citation type="journal article" date="2023" name="Commun. Biol.">
        <title>Reorganization of the ancestral sex-determining regions during the evolution of trioecy in Pleodorina starrii.</title>
        <authorList>
            <person name="Takahashi K."/>
            <person name="Suzuki S."/>
            <person name="Kawai-Toyooka H."/>
            <person name="Yamamoto K."/>
            <person name="Hamaji T."/>
            <person name="Ootsuki R."/>
            <person name="Yamaguchi H."/>
            <person name="Kawachi M."/>
            <person name="Higashiyama T."/>
            <person name="Nozaki H."/>
        </authorList>
    </citation>
    <scope>NUCLEOTIDE SEQUENCE [LARGE SCALE GENOMIC DNA]</scope>
    <source>
        <strain evidence="17 18">NIES-4479</strain>
    </source>
</reference>
<dbReference type="EMBL" id="BRXU01000071">
    <property type="protein sequence ID" value="GLC62810.1"/>
    <property type="molecule type" value="Genomic_DNA"/>
</dbReference>
<dbReference type="Pfam" id="PF00355">
    <property type="entry name" value="Rieske"/>
    <property type="match status" value="1"/>
</dbReference>
<evidence type="ECO:0000256" key="11">
    <source>
        <dbReference type="ARBA" id="ARBA00023004"/>
    </source>
</evidence>
<dbReference type="GO" id="GO:0016020">
    <property type="term" value="C:membrane"/>
    <property type="evidence" value="ECO:0007669"/>
    <property type="project" value="UniProtKB-SubCell"/>
</dbReference>
<evidence type="ECO:0000256" key="8">
    <source>
        <dbReference type="ARBA" id="ARBA00022946"/>
    </source>
</evidence>
<feature type="transmembrane region" description="Helical" evidence="15">
    <location>
        <begin position="531"/>
        <end position="564"/>
    </location>
</feature>
<sequence length="624" mass="66523">MLDTKQASISLGRPCLTSGPKVPVCVGRLSRRHAVHKRGLNLALHQLNIPRKATITPCSSTGARTTPEGLLTIEEASYSEAATQADVRFMHEGLLSREEGSDSERESCPRQFNWFQQWYPVASLDALDPTRPHAFTLLGQDLVLWRDGTGSWRAFKDACPHRLAPLSEGRIEKDGTLMCAYHAWRFEGSGACTALPYCSPDDPALRSPRSCAVSYPSLQRGGLLWVWGEGGPAAAAAAAAKQPMLPPEVQDDGSPVPGASLLGWSHRDLPYGHVYFIENVVDPAHVPVSHHNIAGDRYKDPRPFHVDITRPVSRDGGFEIRIPDPVNDDVGAATTEFVPPGTVRIQQLNKNGSRTVLALYSTPIRPGWMRLVGQQITVQPPDSTGRARSAVGFLGAALPRWLGHVLAALFMNQDAVFLHYQEREVNRQQQQQQVAAGAGAAVGGAPPGSGSGSGPPPPPKYFMPGQADRGVVAWRNWLSTFGGGDVSYAPGTPPLGPPERDRSKLFDTWNTHTRHCSICLTALKRIRAARAVAAVVGLAAAALAFGAVVARAAAVASAAAAAAAGSGTAGVSLSAVLQSASPLLLSWQGLATVAVGVVAAVVVWLGAKLEQLMHTYHYSHADNH</sequence>
<evidence type="ECO:0000256" key="12">
    <source>
        <dbReference type="ARBA" id="ARBA00023014"/>
    </source>
</evidence>
<evidence type="ECO:0000313" key="17">
    <source>
        <dbReference type="EMBL" id="GLC62810.1"/>
    </source>
</evidence>
<evidence type="ECO:0000256" key="7">
    <source>
        <dbReference type="ARBA" id="ARBA00022723"/>
    </source>
</evidence>
<keyword evidence="5 15" id="KW-0812">Transmembrane</keyword>
<dbReference type="SUPFAM" id="SSF55961">
    <property type="entry name" value="Bet v1-like"/>
    <property type="match status" value="1"/>
</dbReference>
<dbReference type="GO" id="GO:0046872">
    <property type="term" value="F:metal ion binding"/>
    <property type="evidence" value="ECO:0007669"/>
    <property type="project" value="UniProtKB-KW"/>
</dbReference>
<dbReference type="InterPro" id="IPR017941">
    <property type="entry name" value="Rieske_2Fe-2S"/>
</dbReference>
<evidence type="ECO:0000256" key="14">
    <source>
        <dbReference type="SAM" id="MobiDB-lite"/>
    </source>
</evidence>
<keyword evidence="11" id="KW-0408">Iron</keyword>
<comment type="caution">
    <text evidence="17">The sequence shown here is derived from an EMBL/GenBank/DDBJ whole genome shotgun (WGS) entry which is preliminary data.</text>
</comment>
<feature type="compositionally biased region" description="Low complexity" evidence="14">
    <location>
        <begin position="428"/>
        <end position="439"/>
    </location>
</feature>
<dbReference type="Pfam" id="PF08417">
    <property type="entry name" value="PaO"/>
    <property type="match status" value="1"/>
</dbReference>
<dbReference type="GO" id="GO:0010277">
    <property type="term" value="F:chlorophyllide a oxygenase activity"/>
    <property type="evidence" value="ECO:0007669"/>
    <property type="project" value="InterPro"/>
</dbReference>
<keyword evidence="13 15" id="KW-0472">Membrane</keyword>
<dbReference type="PANTHER" id="PTHR21266">
    <property type="entry name" value="IRON-SULFUR DOMAIN CONTAINING PROTEIN"/>
    <property type="match status" value="1"/>
</dbReference>
<protein>
    <recommendedName>
        <fullName evidence="16">Rieske domain-containing protein</fullName>
    </recommendedName>
</protein>
<evidence type="ECO:0000256" key="9">
    <source>
        <dbReference type="ARBA" id="ARBA00022989"/>
    </source>
</evidence>
<evidence type="ECO:0000256" key="1">
    <source>
        <dbReference type="ARBA" id="ARBA00004229"/>
    </source>
</evidence>
<feature type="transmembrane region" description="Helical" evidence="15">
    <location>
        <begin position="584"/>
        <end position="607"/>
    </location>
</feature>
<dbReference type="AlphaFoldDB" id="A0A9W6C3N4"/>
<evidence type="ECO:0000259" key="16">
    <source>
        <dbReference type="PROSITE" id="PS51296"/>
    </source>
</evidence>
<evidence type="ECO:0000256" key="3">
    <source>
        <dbReference type="ARBA" id="ARBA00022528"/>
    </source>
</evidence>
<keyword evidence="10" id="KW-0560">Oxidoreductase</keyword>
<evidence type="ECO:0000313" key="18">
    <source>
        <dbReference type="Proteomes" id="UP001165080"/>
    </source>
</evidence>
<proteinExistence type="predicted"/>
<dbReference type="GO" id="GO:0009507">
    <property type="term" value="C:chloroplast"/>
    <property type="evidence" value="ECO:0007669"/>
    <property type="project" value="UniProtKB-SubCell"/>
</dbReference>
<accession>A0A9W6C3N4</accession>
<evidence type="ECO:0000256" key="13">
    <source>
        <dbReference type="ARBA" id="ARBA00023136"/>
    </source>
</evidence>
<dbReference type="OrthoDB" id="426882at2759"/>
<dbReference type="InterPro" id="IPR013626">
    <property type="entry name" value="PaO"/>
</dbReference>
<dbReference type="SUPFAM" id="SSF50022">
    <property type="entry name" value="ISP domain"/>
    <property type="match status" value="1"/>
</dbReference>
<keyword evidence="8" id="KW-0809">Transit peptide</keyword>
<keyword evidence="4" id="KW-0934">Plastid</keyword>
<keyword evidence="9 15" id="KW-1133">Transmembrane helix</keyword>
<evidence type="ECO:0000256" key="10">
    <source>
        <dbReference type="ARBA" id="ARBA00023002"/>
    </source>
</evidence>
<feature type="region of interest" description="Disordered" evidence="14">
    <location>
        <begin position="428"/>
        <end position="465"/>
    </location>
</feature>
<evidence type="ECO:0000256" key="15">
    <source>
        <dbReference type="SAM" id="Phobius"/>
    </source>
</evidence>
<organism evidence="17 18">
    <name type="scientific">Pleodorina starrii</name>
    <dbReference type="NCBI Taxonomy" id="330485"/>
    <lineage>
        <taxon>Eukaryota</taxon>
        <taxon>Viridiplantae</taxon>
        <taxon>Chlorophyta</taxon>
        <taxon>core chlorophytes</taxon>
        <taxon>Chlorophyceae</taxon>
        <taxon>CS clade</taxon>
        <taxon>Chlamydomonadales</taxon>
        <taxon>Volvocaceae</taxon>
        <taxon>Pleodorina</taxon>
    </lineage>
</organism>
<keyword evidence="3" id="KW-0150">Chloroplast</keyword>
<dbReference type="InterPro" id="IPR050584">
    <property type="entry name" value="Cholesterol_7-desaturase"/>
</dbReference>
<evidence type="ECO:0000256" key="4">
    <source>
        <dbReference type="ARBA" id="ARBA00022640"/>
    </source>
</evidence>
<dbReference type="PROSITE" id="PS51296">
    <property type="entry name" value="RIESKE"/>
    <property type="match status" value="1"/>
</dbReference>
<gene>
    <name evidence="17" type="primary">PLEST011077</name>
    <name evidence="17" type="ORF">PLESTB_001942000</name>
</gene>
<keyword evidence="18" id="KW-1185">Reference proteome</keyword>
<dbReference type="InterPro" id="IPR036922">
    <property type="entry name" value="Rieske_2Fe-2S_sf"/>
</dbReference>
<feature type="domain" description="Rieske" evidence="16">
    <location>
        <begin position="118"/>
        <end position="226"/>
    </location>
</feature>
<keyword evidence="7" id="KW-0479">Metal-binding</keyword>